<keyword evidence="3 8" id="KW-0349">Heme</keyword>
<proteinExistence type="inferred from homology"/>
<evidence type="ECO:0000256" key="4">
    <source>
        <dbReference type="ARBA" id="ARBA00022723"/>
    </source>
</evidence>
<keyword evidence="6 8" id="KW-0408">Iron</keyword>
<dbReference type="EMBL" id="JAHWGI010000058">
    <property type="protein sequence ID" value="KAK3908479.1"/>
    <property type="molecule type" value="Genomic_DNA"/>
</dbReference>
<keyword evidence="4 8" id="KW-0479">Metal-binding</keyword>
<dbReference type="PRINTS" id="PR00463">
    <property type="entry name" value="EP450I"/>
</dbReference>
<dbReference type="GO" id="GO:0005506">
    <property type="term" value="F:iron ion binding"/>
    <property type="evidence" value="ECO:0007669"/>
    <property type="project" value="InterPro"/>
</dbReference>
<feature type="binding site" description="axial binding residue" evidence="8">
    <location>
        <position position="481"/>
    </location>
    <ligand>
        <name>heme</name>
        <dbReference type="ChEBI" id="CHEBI:30413"/>
    </ligand>
    <ligandPart>
        <name>Fe</name>
        <dbReference type="ChEBI" id="CHEBI:18248"/>
    </ligandPart>
</feature>
<dbReference type="PANTHER" id="PTHR24291:SF106">
    <property type="entry name" value="CYTOCHROME P450 4G1-RELATED"/>
    <property type="match status" value="1"/>
</dbReference>
<evidence type="ECO:0000256" key="5">
    <source>
        <dbReference type="ARBA" id="ARBA00023002"/>
    </source>
</evidence>
<evidence type="ECO:0000313" key="11">
    <source>
        <dbReference type="EMBL" id="KAK3908479.1"/>
    </source>
</evidence>
<dbReference type="InterPro" id="IPR017972">
    <property type="entry name" value="Cyt_P450_CS"/>
</dbReference>
<evidence type="ECO:0000256" key="3">
    <source>
        <dbReference type="ARBA" id="ARBA00022617"/>
    </source>
</evidence>
<dbReference type="Pfam" id="PF00067">
    <property type="entry name" value="p450"/>
    <property type="match status" value="1"/>
</dbReference>
<dbReference type="PRINTS" id="PR00385">
    <property type="entry name" value="P450"/>
</dbReference>
<dbReference type="InterPro" id="IPR050196">
    <property type="entry name" value="Cytochrome_P450_Monoox"/>
</dbReference>
<evidence type="ECO:0000256" key="6">
    <source>
        <dbReference type="ARBA" id="ARBA00023004"/>
    </source>
</evidence>
<dbReference type="SUPFAM" id="SSF48264">
    <property type="entry name" value="Cytochrome P450"/>
    <property type="match status" value="1"/>
</dbReference>
<comment type="similarity">
    <text evidence="2 9">Belongs to the cytochrome P450 family.</text>
</comment>
<keyword evidence="12" id="KW-1185">Reference proteome</keyword>
<dbReference type="InterPro" id="IPR002401">
    <property type="entry name" value="Cyt_P450_E_grp-I"/>
</dbReference>
<feature type="region of interest" description="Disordered" evidence="10">
    <location>
        <begin position="271"/>
        <end position="297"/>
    </location>
</feature>
<comment type="cofactor">
    <cofactor evidence="1 8">
        <name>heme</name>
        <dbReference type="ChEBI" id="CHEBI:30413"/>
    </cofactor>
</comment>
<dbReference type="Gene3D" id="1.10.630.10">
    <property type="entry name" value="Cytochrome P450"/>
    <property type="match status" value="1"/>
</dbReference>
<dbReference type="AlphaFoldDB" id="A0AAE1L7B8"/>
<dbReference type="Proteomes" id="UP001219518">
    <property type="component" value="Unassembled WGS sequence"/>
</dbReference>
<keyword evidence="5 9" id="KW-0560">Oxidoreductase</keyword>
<evidence type="ECO:0000256" key="10">
    <source>
        <dbReference type="SAM" id="MobiDB-lite"/>
    </source>
</evidence>
<dbReference type="PROSITE" id="PS00086">
    <property type="entry name" value="CYTOCHROME_P450"/>
    <property type="match status" value="1"/>
</dbReference>
<evidence type="ECO:0000313" key="12">
    <source>
        <dbReference type="Proteomes" id="UP001219518"/>
    </source>
</evidence>
<accession>A0AAE1L7B8</accession>
<dbReference type="GO" id="GO:0020037">
    <property type="term" value="F:heme binding"/>
    <property type="evidence" value="ECO:0007669"/>
    <property type="project" value="InterPro"/>
</dbReference>
<keyword evidence="7 9" id="KW-0503">Monooxygenase</keyword>
<evidence type="ECO:0000256" key="8">
    <source>
        <dbReference type="PIRSR" id="PIRSR602401-1"/>
    </source>
</evidence>
<dbReference type="InterPro" id="IPR036396">
    <property type="entry name" value="Cyt_P450_sf"/>
</dbReference>
<dbReference type="PANTHER" id="PTHR24291">
    <property type="entry name" value="CYTOCHROME P450 FAMILY 4"/>
    <property type="match status" value="1"/>
</dbReference>
<reference evidence="11" key="2">
    <citation type="journal article" date="2023" name="BMC Genomics">
        <title>Pest status, molecular evolution, and epigenetic factors derived from the genome assembly of Frankliniella fusca, a thysanopteran phytovirus vector.</title>
        <authorList>
            <person name="Catto M.A."/>
            <person name="Labadie P.E."/>
            <person name="Jacobson A.L."/>
            <person name="Kennedy G.G."/>
            <person name="Srinivasan R."/>
            <person name="Hunt B.G."/>
        </authorList>
    </citation>
    <scope>NUCLEOTIDE SEQUENCE</scope>
    <source>
        <strain evidence="11">PL_HMW_Pooled</strain>
    </source>
</reference>
<name>A0AAE1L7B8_9NEOP</name>
<dbReference type="CDD" id="cd20628">
    <property type="entry name" value="CYP4"/>
    <property type="match status" value="1"/>
</dbReference>
<evidence type="ECO:0000256" key="2">
    <source>
        <dbReference type="ARBA" id="ARBA00010617"/>
    </source>
</evidence>
<evidence type="ECO:0000256" key="1">
    <source>
        <dbReference type="ARBA" id="ARBA00001971"/>
    </source>
</evidence>
<evidence type="ECO:0000256" key="9">
    <source>
        <dbReference type="RuleBase" id="RU000461"/>
    </source>
</evidence>
<evidence type="ECO:0000256" key="7">
    <source>
        <dbReference type="ARBA" id="ARBA00023033"/>
    </source>
</evidence>
<gene>
    <name evidence="11" type="ORF">KUF71_018907</name>
</gene>
<reference evidence="11" key="1">
    <citation type="submission" date="2021-07" db="EMBL/GenBank/DDBJ databases">
        <authorList>
            <person name="Catto M.A."/>
            <person name="Jacobson A."/>
            <person name="Kennedy G."/>
            <person name="Labadie P."/>
            <person name="Hunt B.G."/>
            <person name="Srinivasan R."/>
        </authorList>
    </citation>
    <scope>NUCLEOTIDE SEQUENCE</scope>
    <source>
        <strain evidence="11">PL_HMW_Pooled</strain>
        <tissue evidence="11">Head</tissue>
    </source>
</reference>
<organism evidence="11 12">
    <name type="scientific">Frankliniella fusca</name>
    <dbReference type="NCBI Taxonomy" id="407009"/>
    <lineage>
        <taxon>Eukaryota</taxon>
        <taxon>Metazoa</taxon>
        <taxon>Ecdysozoa</taxon>
        <taxon>Arthropoda</taxon>
        <taxon>Hexapoda</taxon>
        <taxon>Insecta</taxon>
        <taxon>Pterygota</taxon>
        <taxon>Neoptera</taxon>
        <taxon>Paraneoptera</taxon>
        <taxon>Thysanoptera</taxon>
        <taxon>Terebrantia</taxon>
        <taxon>Thripoidea</taxon>
        <taxon>Thripidae</taxon>
        <taxon>Frankliniella</taxon>
    </lineage>
</organism>
<sequence length="625" mass="71222">MLALSALPTWAILTATSATLFYVWFRIAFRERLALTAKLPGPAVYPIIGSLYLIKDSLSEFFKFAIRESRRFPEKIGKIEWMHRVAVGLWNPDDVEVILGSSVHITKSMEYRFFQPWLGNGLLISNGDTWHTHRRLIAPTFHAHVLKQFIHLFNRNSRALCERLDATSGQTVDIHDYMSEATVETLLGRAQKQNGGYEYATAVMKMCEVLHVRMFRPWLWPDWLFNLTSMGRMQKKLLHTIHSLTHEVLEKRKSERKLGVREGLYKRITKDEDDEVNGGDAEAADASGTSNGYPTGLRDDLDDDIGEKKRVAFLDQMLDVSEDGNVLTEQEVEEQVNTIMFEGHDTTASLCSFFLSVMGVHRDIQERCAEEQRRIFGTSMRPATFEDTLEMKYLERCISETMRLYPPVPLIARHATENIQLKSGYVIPEGTSIVISQYLLHRDPETFPNPEEFNPDNFLPERCVGRHFYSFIPFSAGPRSCVGRKYAMLKVKIMLSWVLRKFVVRADIPEENFRLTGDIILKREDGHPVRLYPRDMARQEGLERSPECVIQCITEYSAGSAMQRLSVTLVLAATLAAVSASPLSSADRSLVPEFFSRDPAWDGLVADIAGRDPGAKRRCETISRN</sequence>
<comment type="caution">
    <text evidence="11">The sequence shown here is derived from an EMBL/GenBank/DDBJ whole genome shotgun (WGS) entry which is preliminary data.</text>
</comment>
<dbReference type="GO" id="GO:0004497">
    <property type="term" value="F:monooxygenase activity"/>
    <property type="evidence" value="ECO:0007669"/>
    <property type="project" value="UniProtKB-KW"/>
</dbReference>
<protein>
    <submittedName>
        <fullName evidence="11">Cytochrome P450 4g15</fullName>
    </submittedName>
</protein>
<dbReference type="InterPro" id="IPR001128">
    <property type="entry name" value="Cyt_P450"/>
</dbReference>
<dbReference type="GO" id="GO:0016705">
    <property type="term" value="F:oxidoreductase activity, acting on paired donors, with incorporation or reduction of molecular oxygen"/>
    <property type="evidence" value="ECO:0007669"/>
    <property type="project" value="InterPro"/>
</dbReference>